<evidence type="ECO:0000313" key="8">
    <source>
        <dbReference type="EMBL" id="KCZ79400.1"/>
    </source>
</evidence>
<dbReference type="GO" id="GO:0000981">
    <property type="term" value="F:DNA-binding transcription factor activity, RNA polymerase II-specific"/>
    <property type="evidence" value="ECO:0007669"/>
    <property type="project" value="InterPro"/>
</dbReference>
<dbReference type="SMART" id="SM00432">
    <property type="entry name" value="MADS"/>
    <property type="match status" value="1"/>
</dbReference>
<feature type="compositionally biased region" description="Basic and acidic residues" evidence="6">
    <location>
        <begin position="1"/>
        <end position="14"/>
    </location>
</feature>
<dbReference type="AlphaFoldDB" id="A0A059EWW2"/>
<feature type="domain" description="MADS-box" evidence="7">
    <location>
        <begin position="78"/>
        <end position="138"/>
    </location>
</feature>
<sequence length="192" mass="23007">MVKKYYNEREKEETYEQSNSYNNNYDVPNNHLYQTREYYSPNYYQYNNPYSFYRNEGGMTVNKIDSNEEISSEKSKYKGKKKMVLEYIGPKNKRSVTFSKRKKGIMKKAYELNILTGSQILLLVANESGHVYTFATPKLKPIITDHEYLIQQCLNTPSAEDYNDFRHNKPLQTYPIEKNYEDYFEHKKNTRQ</sequence>
<accession>A0A059EWW2</accession>
<comment type="subcellular location">
    <subcellularLocation>
        <location evidence="1">Nucleus</location>
    </subcellularLocation>
</comment>
<evidence type="ECO:0000256" key="3">
    <source>
        <dbReference type="ARBA" id="ARBA00023125"/>
    </source>
</evidence>
<dbReference type="Proteomes" id="UP000030655">
    <property type="component" value="Unassembled WGS sequence"/>
</dbReference>
<keyword evidence="4" id="KW-0804">Transcription</keyword>
<keyword evidence="3" id="KW-0238">DNA-binding</keyword>
<proteinExistence type="predicted"/>
<dbReference type="HOGENOM" id="CLU_095427_0_0_1"/>
<reference evidence="8 9" key="2">
    <citation type="submission" date="2014-03" db="EMBL/GenBank/DDBJ databases">
        <title>The Genome Sequence of Anncaliia algerae insect isolate PRA339.</title>
        <authorList>
            <consortium name="The Broad Institute Genome Sequencing Platform"/>
            <consortium name="The Broad Institute Genome Sequencing Center for Infectious Disease"/>
            <person name="Cuomo C."/>
            <person name="Becnel J."/>
            <person name="Sanscrainte N."/>
            <person name="Walker B."/>
            <person name="Young S.K."/>
            <person name="Zeng Q."/>
            <person name="Gargeya S."/>
            <person name="Fitzgerald M."/>
            <person name="Haas B."/>
            <person name="Abouelleil A."/>
            <person name="Alvarado L."/>
            <person name="Arachchi H.M."/>
            <person name="Berlin A.M."/>
            <person name="Chapman S.B."/>
            <person name="Dewar J."/>
            <person name="Goldberg J."/>
            <person name="Griggs A."/>
            <person name="Gujja S."/>
            <person name="Hansen M."/>
            <person name="Howarth C."/>
            <person name="Imamovic A."/>
            <person name="Larimer J."/>
            <person name="McCowan C."/>
            <person name="Murphy C."/>
            <person name="Neiman D."/>
            <person name="Pearson M."/>
            <person name="Priest M."/>
            <person name="Roberts A."/>
            <person name="Saif S."/>
            <person name="Shea T."/>
            <person name="Sisk P."/>
            <person name="Sykes S."/>
            <person name="Wortman J."/>
            <person name="Nusbaum C."/>
            <person name="Birren B."/>
        </authorList>
    </citation>
    <scope>NUCLEOTIDE SEQUENCE [LARGE SCALE GENOMIC DNA]</scope>
    <source>
        <strain evidence="8 9">PRA339</strain>
    </source>
</reference>
<dbReference type="EMBL" id="KK365283">
    <property type="protein sequence ID" value="KCZ79400.1"/>
    <property type="molecule type" value="Genomic_DNA"/>
</dbReference>
<dbReference type="STRING" id="1288291.A0A059EWW2"/>
<organism evidence="8 9">
    <name type="scientific">Anncaliia algerae PRA339</name>
    <dbReference type="NCBI Taxonomy" id="1288291"/>
    <lineage>
        <taxon>Eukaryota</taxon>
        <taxon>Fungi</taxon>
        <taxon>Fungi incertae sedis</taxon>
        <taxon>Microsporidia</taxon>
        <taxon>Tubulinosematoidea</taxon>
        <taxon>Tubulinosematidae</taxon>
        <taxon>Anncaliia</taxon>
    </lineage>
</organism>
<evidence type="ECO:0000259" key="7">
    <source>
        <dbReference type="PROSITE" id="PS50066"/>
    </source>
</evidence>
<dbReference type="Gene3D" id="3.40.1810.10">
    <property type="entry name" value="Transcription factor, MADS-box"/>
    <property type="match status" value="1"/>
</dbReference>
<dbReference type="InterPro" id="IPR036879">
    <property type="entry name" value="TF_MADSbox_sf"/>
</dbReference>
<keyword evidence="5" id="KW-0539">Nucleus</keyword>
<dbReference type="OrthoDB" id="2284405at2759"/>
<reference evidence="9" key="1">
    <citation type="submission" date="2013-02" db="EMBL/GenBank/DDBJ databases">
        <authorList>
            <consortium name="The Broad Institute Genome Sequencing Platform"/>
            <person name="Cuomo C."/>
            <person name="Becnel J."/>
            <person name="Sanscrainte N."/>
            <person name="Walker B."/>
            <person name="Young S.K."/>
            <person name="Zeng Q."/>
            <person name="Gargeya S."/>
            <person name="Fitzgerald M."/>
            <person name="Haas B."/>
            <person name="Abouelleil A."/>
            <person name="Alvarado L."/>
            <person name="Arachchi H.M."/>
            <person name="Berlin A.M."/>
            <person name="Chapman S.B."/>
            <person name="Dewar J."/>
            <person name="Goldberg J."/>
            <person name="Griggs A."/>
            <person name="Gujja S."/>
            <person name="Hansen M."/>
            <person name="Howarth C."/>
            <person name="Imamovic A."/>
            <person name="Larimer J."/>
            <person name="McCowan C."/>
            <person name="Murphy C."/>
            <person name="Neiman D."/>
            <person name="Pearson M."/>
            <person name="Priest M."/>
            <person name="Roberts A."/>
            <person name="Saif S."/>
            <person name="Shea T."/>
            <person name="Sisk P."/>
            <person name="Sykes S."/>
            <person name="Wortman J."/>
            <person name="Nusbaum C."/>
            <person name="Birren B."/>
        </authorList>
    </citation>
    <scope>NUCLEOTIDE SEQUENCE [LARGE SCALE GENOMIC DNA]</scope>
    <source>
        <strain evidence="9">PRA339</strain>
    </source>
</reference>
<evidence type="ECO:0000256" key="5">
    <source>
        <dbReference type="ARBA" id="ARBA00023242"/>
    </source>
</evidence>
<keyword evidence="9" id="KW-1185">Reference proteome</keyword>
<dbReference type="CDD" id="cd00266">
    <property type="entry name" value="MADS_SRF_like"/>
    <property type="match status" value="1"/>
</dbReference>
<dbReference type="PANTHER" id="PTHR48019">
    <property type="entry name" value="SERUM RESPONSE FACTOR HOMOLOG"/>
    <property type="match status" value="1"/>
</dbReference>
<gene>
    <name evidence="8" type="ORF">H312_03212</name>
</gene>
<dbReference type="PROSITE" id="PS50066">
    <property type="entry name" value="MADS_BOX_2"/>
    <property type="match status" value="1"/>
</dbReference>
<dbReference type="InterPro" id="IPR033897">
    <property type="entry name" value="SRF-like_MADS-box"/>
</dbReference>
<dbReference type="PRINTS" id="PR00404">
    <property type="entry name" value="MADSDOMAIN"/>
</dbReference>
<dbReference type="GO" id="GO:0046983">
    <property type="term" value="F:protein dimerization activity"/>
    <property type="evidence" value="ECO:0007669"/>
    <property type="project" value="InterPro"/>
</dbReference>
<evidence type="ECO:0000256" key="2">
    <source>
        <dbReference type="ARBA" id="ARBA00023015"/>
    </source>
</evidence>
<evidence type="ECO:0000256" key="6">
    <source>
        <dbReference type="SAM" id="MobiDB-lite"/>
    </source>
</evidence>
<dbReference type="GO" id="GO:0005634">
    <property type="term" value="C:nucleus"/>
    <property type="evidence" value="ECO:0007669"/>
    <property type="project" value="UniProtKB-SubCell"/>
</dbReference>
<dbReference type="SUPFAM" id="SSF55455">
    <property type="entry name" value="SRF-like"/>
    <property type="match status" value="1"/>
</dbReference>
<dbReference type="GO" id="GO:0045944">
    <property type="term" value="P:positive regulation of transcription by RNA polymerase II"/>
    <property type="evidence" value="ECO:0007669"/>
    <property type="project" value="InterPro"/>
</dbReference>
<dbReference type="Pfam" id="PF00319">
    <property type="entry name" value="SRF-TF"/>
    <property type="match status" value="1"/>
</dbReference>
<dbReference type="VEuPathDB" id="MicrosporidiaDB:H312_03212"/>
<protein>
    <recommendedName>
        <fullName evidence="7">MADS-box domain-containing protein</fullName>
    </recommendedName>
</protein>
<keyword evidence="2" id="KW-0805">Transcription regulation</keyword>
<feature type="region of interest" description="Disordered" evidence="6">
    <location>
        <begin position="1"/>
        <end position="26"/>
    </location>
</feature>
<dbReference type="FunFam" id="3.40.1810.10:FF:000002">
    <property type="entry name" value="Serum response factor b"/>
    <property type="match status" value="1"/>
</dbReference>
<evidence type="ECO:0000256" key="4">
    <source>
        <dbReference type="ARBA" id="ARBA00023163"/>
    </source>
</evidence>
<dbReference type="InterPro" id="IPR050142">
    <property type="entry name" value="MADS-box/MEF2_TF"/>
</dbReference>
<dbReference type="GO" id="GO:0000987">
    <property type="term" value="F:cis-regulatory region sequence-specific DNA binding"/>
    <property type="evidence" value="ECO:0007669"/>
    <property type="project" value="InterPro"/>
</dbReference>
<evidence type="ECO:0000313" key="9">
    <source>
        <dbReference type="Proteomes" id="UP000030655"/>
    </source>
</evidence>
<evidence type="ECO:0000256" key="1">
    <source>
        <dbReference type="ARBA" id="ARBA00004123"/>
    </source>
</evidence>
<dbReference type="InterPro" id="IPR002100">
    <property type="entry name" value="TF_MADSbox"/>
</dbReference>
<name>A0A059EWW2_9MICR</name>